<evidence type="ECO:0000256" key="5">
    <source>
        <dbReference type="ARBA" id="ARBA00013172"/>
    </source>
</evidence>
<evidence type="ECO:0000256" key="9">
    <source>
        <dbReference type="ARBA" id="ARBA00022723"/>
    </source>
</evidence>
<evidence type="ECO:0000256" key="12">
    <source>
        <dbReference type="ARBA" id="ARBA00033443"/>
    </source>
</evidence>
<evidence type="ECO:0000256" key="8">
    <source>
        <dbReference type="ARBA" id="ARBA00022679"/>
    </source>
</evidence>
<dbReference type="Xenbase" id="XB-GENE-985888">
    <property type="gene designation" value="aasdhppt.S"/>
</dbReference>
<keyword evidence="10" id="KW-0460">Magnesium</keyword>
<dbReference type="GO" id="GO:0019878">
    <property type="term" value="P:lysine biosynthetic process via aminoadipic acid"/>
    <property type="evidence" value="ECO:0000318"/>
    <property type="project" value="GO_Central"/>
</dbReference>
<name>A0A8J0UGZ7_XENLA</name>
<evidence type="ECO:0000313" key="18">
    <source>
        <dbReference type="Xenbase" id="XB-GENE-985888"/>
    </source>
</evidence>
<dbReference type="InterPro" id="IPR055066">
    <property type="entry name" value="AASDHPPT_N"/>
</dbReference>
<evidence type="ECO:0000256" key="10">
    <source>
        <dbReference type="ARBA" id="ARBA00022842"/>
    </source>
</evidence>
<gene>
    <name evidence="17 18" type="primary">aasdhppt.S</name>
    <name evidence="17" type="synonym">aasdhppt</name>
</gene>
<reference evidence="16" key="1">
    <citation type="submission" date="2024-06" db="UniProtKB">
        <authorList>
            <consortium name="RefSeq"/>
        </authorList>
    </citation>
    <scope>NUCLEOTIDE SEQUENCE [LARGE SCALE GENOMIC DNA]</scope>
    <source>
        <strain evidence="16">J_2021</strain>
    </source>
</reference>
<evidence type="ECO:0000256" key="11">
    <source>
        <dbReference type="ARBA" id="ARBA00030484"/>
    </source>
</evidence>
<comment type="catalytic activity">
    <reaction evidence="13">
        <text>apo-[ACP] + CoA = holo-[ACP] + adenosine 3',5'-bisphosphate + H(+)</text>
        <dbReference type="Rhea" id="RHEA:12068"/>
        <dbReference type="Rhea" id="RHEA-COMP:9685"/>
        <dbReference type="Rhea" id="RHEA-COMP:9690"/>
        <dbReference type="ChEBI" id="CHEBI:15378"/>
        <dbReference type="ChEBI" id="CHEBI:29999"/>
        <dbReference type="ChEBI" id="CHEBI:57287"/>
        <dbReference type="ChEBI" id="CHEBI:58343"/>
        <dbReference type="ChEBI" id="CHEBI:64479"/>
        <dbReference type="EC" id="2.7.8.7"/>
    </reaction>
    <physiologicalReaction direction="left-to-right" evidence="13">
        <dbReference type="Rhea" id="RHEA:12069"/>
    </physiologicalReaction>
</comment>
<dbReference type="AlphaFoldDB" id="A0A8J0UGZ7"/>
<evidence type="ECO:0000259" key="15">
    <source>
        <dbReference type="Pfam" id="PF22624"/>
    </source>
</evidence>
<comment type="catalytic activity">
    <reaction evidence="14">
        <text>apo-[ACP] + acetyl-CoA = acetyl-[ACP] + adenosine 3',5'-bisphosphate + H(+)</text>
        <dbReference type="Rhea" id="RHEA:46564"/>
        <dbReference type="Rhea" id="RHEA-COMP:9621"/>
        <dbReference type="Rhea" id="RHEA-COMP:9690"/>
        <dbReference type="ChEBI" id="CHEBI:15378"/>
        <dbReference type="ChEBI" id="CHEBI:29999"/>
        <dbReference type="ChEBI" id="CHEBI:57288"/>
        <dbReference type="ChEBI" id="CHEBI:58343"/>
        <dbReference type="ChEBI" id="CHEBI:78446"/>
    </reaction>
    <physiologicalReaction direction="left-to-right" evidence="14">
        <dbReference type="Rhea" id="RHEA:46565"/>
    </physiologicalReaction>
</comment>
<comment type="similarity">
    <text evidence="3">Belongs to the P-Pant transferase superfamily. AcpS family.</text>
</comment>
<evidence type="ECO:0000256" key="7">
    <source>
        <dbReference type="ARBA" id="ARBA00022490"/>
    </source>
</evidence>
<evidence type="ECO:0000313" key="17">
    <source>
        <dbReference type="RefSeq" id="XP_018103788.1"/>
    </source>
</evidence>
<dbReference type="PANTHER" id="PTHR12215">
    <property type="entry name" value="PHOSPHOPANTETHEINE TRANSFERASE"/>
    <property type="match status" value="1"/>
</dbReference>
<comment type="subunit">
    <text evidence="4">Monomer.</text>
</comment>
<dbReference type="FunFam" id="3.90.470.20:FF:000006">
    <property type="entry name" value="L-aminoadipate-semialdehyde dehydrogenase-phosphopantetheinyl transferase"/>
    <property type="match status" value="1"/>
</dbReference>
<dbReference type="CTD" id="444812"/>
<dbReference type="Proteomes" id="UP000186698">
    <property type="component" value="Chromosome 2S"/>
</dbReference>
<proteinExistence type="inferred from homology"/>
<comment type="subcellular location">
    <subcellularLocation>
        <location evidence="2">Cytoplasm</location>
        <location evidence="2">Cytosol</location>
    </subcellularLocation>
</comment>
<dbReference type="EC" id="2.7.8.7" evidence="5"/>
<dbReference type="AGR" id="Xenbase:XB-GENE-985888"/>
<accession>A0A8J0UGZ7</accession>
<evidence type="ECO:0000256" key="6">
    <source>
        <dbReference type="ARBA" id="ARBA00016301"/>
    </source>
</evidence>
<evidence type="ECO:0000256" key="1">
    <source>
        <dbReference type="ARBA" id="ARBA00001946"/>
    </source>
</evidence>
<dbReference type="GO" id="GO:0008897">
    <property type="term" value="F:holo-[acyl-carrier-protein] synthase activity"/>
    <property type="evidence" value="ECO:0000318"/>
    <property type="project" value="GO_Central"/>
</dbReference>
<evidence type="ECO:0000256" key="2">
    <source>
        <dbReference type="ARBA" id="ARBA00004514"/>
    </source>
</evidence>
<dbReference type="PANTHER" id="PTHR12215:SF10">
    <property type="entry name" value="L-AMINOADIPATE-SEMIALDEHYDE DEHYDROGENASE-PHOSPHOPANTETHEINYL TRANSFERASE"/>
    <property type="match status" value="1"/>
</dbReference>
<dbReference type="GO" id="GO:0005829">
    <property type="term" value="C:cytosol"/>
    <property type="evidence" value="ECO:0000318"/>
    <property type="project" value="GO_Central"/>
</dbReference>
<protein>
    <recommendedName>
        <fullName evidence="6">L-aminoadipate-semialdehyde dehydrogenase-phosphopantetheinyl transferase</fullName>
        <ecNumber evidence="5">2.7.8.7</ecNumber>
    </recommendedName>
    <alternativeName>
        <fullName evidence="11">4'-phosphopantetheinyl transferase</fullName>
    </alternativeName>
    <alternativeName>
        <fullName evidence="12">Alpha-aminoadipic semialdehyde dehydrogenase-phosphopantetheinyl transferase</fullName>
    </alternativeName>
</protein>
<dbReference type="RefSeq" id="XP_018103788.1">
    <property type="nucleotide sequence ID" value="XM_018248299.2"/>
</dbReference>
<keyword evidence="16" id="KW-1185">Reference proteome</keyword>
<feature type="domain" description="4'-phosphopantetheinyl transferase N-terminal" evidence="15">
    <location>
        <begin position="22"/>
        <end position="119"/>
    </location>
</feature>
<keyword evidence="9" id="KW-0479">Metal-binding</keyword>
<dbReference type="Gene3D" id="3.90.470.20">
    <property type="entry name" value="4'-phosphopantetheinyl transferase domain"/>
    <property type="match status" value="1"/>
</dbReference>
<keyword evidence="7" id="KW-0963">Cytoplasm</keyword>
<comment type="cofactor">
    <cofactor evidence="1">
        <name>Mg(2+)</name>
        <dbReference type="ChEBI" id="CHEBI:18420"/>
    </cofactor>
</comment>
<evidence type="ECO:0000256" key="3">
    <source>
        <dbReference type="ARBA" id="ARBA00006195"/>
    </source>
</evidence>
<dbReference type="InterPro" id="IPR037143">
    <property type="entry name" value="4-PPantetheinyl_Trfase_dom_sf"/>
</dbReference>
<sequence>MKLSALKRCVMGSVRWAFQCGSWCPSQAEWLLCARCVQPEEKQRIGHFMFTRDAKAAMAGRLLMRKVIADKLQIPWDRILLERTGKGKPFLTGGSSSEYPCFNFNVSHQGDYAVLAAEPDRQVGVDIMKTDLPGSSSIEEFFRLMNRQFTEKEWNSIRSMNNDWARLDMFYRHWEILLDNQHHVAVALGELDHLQHQSPKIGDVAENTFTLLNFEDLMVSAIPMSDEDPDYWINFQSKQELPFRQRRSR</sequence>
<dbReference type="InterPro" id="IPR050559">
    <property type="entry name" value="P-Pant_transferase_sf"/>
</dbReference>
<evidence type="ECO:0000313" key="16">
    <source>
        <dbReference type="Proteomes" id="UP000186698"/>
    </source>
</evidence>
<dbReference type="GO" id="GO:0000287">
    <property type="term" value="F:magnesium ion binding"/>
    <property type="evidence" value="ECO:0007669"/>
    <property type="project" value="InterPro"/>
</dbReference>
<evidence type="ECO:0000256" key="14">
    <source>
        <dbReference type="ARBA" id="ARBA00048794"/>
    </source>
</evidence>
<dbReference type="SUPFAM" id="SSF56214">
    <property type="entry name" value="4'-phosphopantetheinyl transferase"/>
    <property type="match status" value="2"/>
</dbReference>
<evidence type="ECO:0000256" key="4">
    <source>
        <dbReference type="ARBA" id="ARBA00011245"/>
    </source>
</evidence>
<keyword evidence="8 17" id="KW-0808">Transferase</keyword>
<evidence type="ECO:0000256" key="13">
    <source>
        <dbReference type="ARBA" id="ARBA00048641"/>
    </source>
</evidence>
<reference evidence="17" key="2">
    <citation type="submission" date="2025-08" db="UniProtKB">
        <authorList>
            <consortium name="RefSeq"/>
        </authorList>
    </citation>
    <scope>IDENTIFICATION</scope>
    <source>
        <strain evidence="17">J_2021</strain>
        <tissue evidence="17">Erythrocytes</tissue>
    </source>
</reference>
<dbReference type="OrthoDB" id="26719at2759"/>
<dbReference type="GeneID" id="444812"/>
<dbReference type="Pfam" id="PF22624">
    <property type="entry name" value="AASDHPPT_N"/>
    <property type="match status" value="1"/>
</dbReference>
<organism evidence="16 17">
    <name type="scientific">Xenopus laevis</name>
    <name type="common">African clawed frog</name>
    <dbReference type="NCBI Taxonomy" id="8355"/>
    <lineage>
        <taxon>Eukaryota</taxon>
        <taxon>Metazoa</taxon>
        <taxon>Chordata</taxon>
        <taxon>Craniata</taxon>
        <taxon>Vertebrata</taxon>
        <taxon>Euteleostomi</taxon>
        <taxon>Amphibia</taxon>
        <taxon>Batrachia</taxon>
        <taxon>Anura</taxon>
        <taxon>Pipoidea</taxon>
        <taxon>Pipidae</taxon>
        <taxon>Xenopodinae</taxon>
        <taxon>Xenopus</taxon>
        <taxon>Xenopus</taxon>
    </lineage>
</organism>